<reference evidence="1 2" key="1">
    <citation type="submission" date="2018-11" db="EMBL/GenBank/DDBJ databases">
        <authorList>
            <consortium name="Pathogen Informatics"/>
        </authorList>
    </citation>
    <scope>NUCLEOTIDE SEQUENCE [LARGE SCALE GENOMIC DNA]</scope>
</reference>
<name>A0A3P7JFE3_STRVU</name>
<dbReference type="EMBL" id="UYYB01105184">
    <property type="protein sequence ID" value="VDM79453.1"/>
    <property type="molecule type" value="Genomic_DNA"/>
</dbReference>
<keyword evidence="2" id="KW-1185">Reference proteome</keyword>
<protein>
    <submittedName>
        <fullName evidence="1">Uncharacterized protein</fullName>
    </submittedName>
</protein>
<evidence type="ECO:0000313" key="1">
    <source>
        <dbReference type="EMBL" id="VDM79453.1"/>
    </source>
</evidence>
<gene>
    <name evidence="1" type="ORF">SVUK_LOCUS14451</name>
</gene>
<accession>A0A3P7JFE3</accession>
<organism evidence="1 2">
    <name type="scientific">Strongylus vulgaris</name>
    <name type="common">Blood worm</name>
    <dbReference type="NCBI Taxonomy" id="40348"/>
    <lineage>
        <taxon>Eukaryota</taxon>
        <taxon>Metazoa</taxon>
        <taxon>Ecdysozoa</taxon>
        <taxon>Nematoda</taxon>
        <taxon>Chromadorea</taxon>
        <taxon>Rhabditida</taxon>
        <taxon>Rhabditina</taxon>
        <taxon>Rhabditomorpha</taxon>
        <taxon>Strongyloidea</taxon>
        <taxon>Strongylidae</taxon>
        <taxon>Strongylus</taxon>
    </lineage>
</organism>
<sequence>MDDSALLDLFMAYELLRSFPKTLGCIVVDWRPIRCSRSRSPPPMWSWQ</sequence>
<dbReference type="AlphaFoldDB" id="A0A3P7JFE3"/>
<dbReference type="Proteomes" id="UP000270094">
    <property type="component" value="Unassembled WGS sequence"/>
</dbReference>
<evidence type="ECO:0000313" key="2">
    <source>
        <dbReference type="Proteomes" id="UP000270094"/>
    </source>
</evidence>
<proteinExistence type="predicted"/>